<dbReference type="EMBL" id="LR798362">
    <property type="protein sequence ID" value="CAB5226777.1"/>
    <property type="molecule type" value="Genomic_DNA"/>
</dbReference>
<proteinExistence type="predicted"/>
<reference evidence="1" key="1">
    <citation type="submission" date="2020-05" db="EMBL/GenBank/DDBJ databases">
        <authorList>
            <person name="Chiriac C."/>
            <person name="Salcher M."/>
            <person name="Ghai R."/>
            <person name="Kavagutti S V."/>
        </authorList>
    </citation>
    <scope>NUCLEOTIDE SEQUENCE</scope>
</reference>
<name>A0A6J7X6T6_9CAUD</name>
<gene>
    <name evidence="1" type="ORF">UFOVP1514_34</name>
</gene>
<sequence length="76" mass="8572">MTKLIIEINYRKYVLDAKDALSIVEILGKAEKYTYEDEGKIHRVWSEGLADTPITLSVLPDDTYRMAKAAGAPQKD</sequence>
<accession>A0A6J7X6T6</accession>
<protein>
    <submittedName>
        <fullName evidence="1">Uncharacterized protein</fullName>
    </submittedName>
</protein>
<evidence type="ECO:0000313" key="1">
    <source>
        <dbReference type="EMBL" id="CAB5226777.1"/>
    </source>
</evidence>
<organism evidence="1">
    <name type="scientific">uncultured Caudovirales phage</name>
    <dbReference type="NCBI Taxonomy" id="2100421"/>
    <lineage>
        <taxon>Viruses</taxon>
        <taxon>Duplodnaviria</taxon>
        <taxon>Heunggongvirae</taxon>
        <taxon>Uroviricota</taxon>
        <taxon>Caudoviricetes</taxon>
        <taxon>Peduoviridae</taxon>
        <taxon>Maltschvirus</taxon>
        <taxon>Maltschvirus maltsch</taxon>
    </lineage>
</organism>